<gene>
    <name evidence="1" type="ORF">CEXT_33361</name>
</gene>
<dbReference type="Proteomes" id="UP001054945">
    <property type="component" value="Unassembled WGS sequence"/>
</dbReference>
<evidence type="ECO:0000313" key="2">
    <source>
        <dbReference type="Proteomes" id="UP001054945"/>
    </source>
</evidence>
<reference evidence="1 2" key="1">
    <citation type="submission" date="2021-06" db="EMBL/GenBank/DDBJ databases">
        <title>Caerostris extrusa draft genome.</title>
        <authorList>
            <person name="Kono N."/>
            <person name="Arakawa K."/>
        </authorList>
    </citation>
    <scope>NUCLEOTIDE SEQUENCE [LARGE SCALE GENOMIC DNA]</scope>
</reference>
<keyword evidence="2" id="KW-1185">Reference proteome</keyword>
<evidence type="ECO:0000313" key="1">
    <source>
        <dbReference type="EMBL" id="GIY40746.1"/>
    </source>
</evidence>
<sequence length="89" mass="9785">MRGIGSNHGFELGHGTGVHFEPIFQRYANEMWWCGVGELCVQPIMCNASLDVGVGGKLKGLGMFCCEFLVRIDWGGFEHCCAVTVNRGF</sequence>
<dbReference type="AlphaFoldDB" id="A0AAV4T5I5"/>
<accession>A0AAV4T5I5</accession>
<protein>
    <submittedName>
        <fullName evidence="1">Uncharacterized protein</fullName>
    </submittedName>
</protein>
<proteinExistence type="predicted"/>
<name>A0AAV4T5I5_CAEEX</name>
<dbReference type="EMBL" id="BPLR01010653">
    <property type="protein sequence ID" value="GIY40746.1"/>
    <property type="molecule type" value="Genomic_DNA"/>
</dbReference>
<organism evidence="1 2">
    <name type="scientific">Caerostris extrusa</name>
    <name type="common">Bark spider</name>
    <name type="synonym">Caerostris bankana</name>
    <dbReference type="NCBI Taxonomy" id="172846"/>
    <lineage>
        <taxon>Eukaryota</taxon>
        <taxon>Metazoa</taxon>
        <taxon>Ecdysozoa</taxon>
        <taxon>Arthropoda</taxon>
        <taxon>Chelicerata</taxon>
        <taxon>Arachnida</taxon>
        <taxon>Araneae</taxon>
        <taxon>Araneomorphae</taxon>
        <taxon>Entelegynae</taxon>
        <taxon>Araneoidea</taxon>
        <taxon>Araneidae</taxon>
        <taxon>Caerostris</taxon>
    </lineage>
</organism>
<comment type="caution">
    <text evidence="1">The sequence shown here is derived from an EMBL/GenBank/DDBJ whole genome shotgun (WGS) entry which is preliminary data.</text>
</comment>